<dbReference type="SUPFAM" id="SSF47323">
    <property type="entry name" value="Anticodon-binding domain of a subclass of class I aminoacyl-tRNA synthetases"/>
    <property type="match status" value="1"/>
</dbReference>
<evidence type="ECO:0000313" key="14">
    <source>
        <dbReference type="Proteomes" id="UP000094336"/>
    </source>
</evidence>
<evidence type="ECO:0000256" key="3">
    <source>
        <dbReference type="ARBA" id="ARBA00022598"/>
    </source>
</evidence>
<evidence type="ECO:0000256" key="9">
    <source>
        <dbReference type="ARBA" id="ARBA00023146"/>
    </source>
</evidence>
<evidence type="ECO:0000313" key="13">
    <source>
        <dbReference type="EMBL" id="ODQ80325.1"/>
    </source>
</evidence>
<dbReference type="Pfam" id="PF01406">
    <property type="entry name" value="tRNA-synt_1e"/>
    <property type="match status" value="1"/>
</dbReference>
<dbReference type="AlphaFoldDB" id="A0A1E3QRK1"/>
<evidence type="ECO:0000256" key="8">
    <source>
        <dbReference type="ARBA" id="ARBA00022917"/>
    </source>
</evidence>
<dbReference type="EC" id="6.1.1.16" evidence="2"/>
<evidence type="ECO:0000256" key="2">
    <source>
        <dbReference type="ARBA" id="ARBA00012832"/>
    </source>
</evidence>
<dbReference type="InterPro" id="IPR032678">
    <property type="entry name" value="tRNA-synt_1_cat_dom"/>
</dbReference>
<keyword evidence="14" id="KW-1185">Reference proteome</keyword>
<dbReference type="GO" id="GO:0004817">
    <property type="term" value="F:cysteine-tRNA ligase activity"/>
    <property type="evidence" value="ECO:0007669"/>
    <property type="project" value="UniProtKB-EC"/>
</dbReference>
<dbReference type="GeneID" id="30148653"/>
<dbReference type="GO" id="GO:0005737">
    <property type="term" value="C:cytoplasm"/>
    <property type="evidence" value="ECO:0007669"/>
    <property type="project" value="TreeGrafter"/>
</dbReference>
<dbReference type="GO" id="GO:0005524">
    <property type="term" value="F:ATP binding"/>
    <property type="evidence" value="ECO:0007669"/>
    <property type="project" value="UniProtKB-KW"/>
</dbReference>
<accession>A0A1E3QRK1</accession>
<evidence type="ECO:0000256" key="5">
    <source>
        <dbReference type="ARBA" id="ARBA00022741"/>
    </source>
</evidence>
<keyword evidence="7" id="KW-0067">ATP-binding</keyword>
<sequence length="740" mass="82877">MPSWNNPQDTAAAAVKPLSLYNTLTKTKNVFAPITTGKVKWYSCGPTVYDAAHMGHARNYVSIDINRRVLRDYFHYDVHFVQNVTDIDDKIIIRARQNYLFEQYTQKAPSVSEVTAKAQEGLARYIAKNLPDSAKFASVEEWAALIDLKAEMIKEEKLPMYLKTVTTAQDALKDPQDVAALLALTKDVIVPVLDKEYGATVNDPAVFLALPAYWEYRFDQDMARLDVLEPDTITRVTEYVPEIATFVEKIIANGFAYATADGSVYFDTVAFDRSDNHDYAKLVPSNKNNLKLIEEGEGSLSVASGKRSPSDFALWKGSKPGEPAWASPWGQGRPGWHIECSVMASDILGQQIDIHSGGIDLAFPHHDNELAQSEAHYDCQQWVNYFLHTGHLHIEGSKMSKSLKNFISIDEALTMYSARQLRLCFALTPYNNPLDFKGALIDEVKNYEGSLSKFFTKVRALKSSYEHDLSQGKIISKKITAAESALEEDLEEAKRAVHEAFCDNLNTPLVMRIVGDLVSKTNTYISGLGSELKIGRVVRNAQWVSQILAIVGFRTRADGLGWSDASVADDGASFEETVSPVAKILSSTRDTIRTKGIELKDAELLQLSDSVRQELLQHGISIDDQTDGPALVKFLSSAEKTEMLKQQQEKDQKAQEKLQKKAQQAREIAEKARLADEKAKVRPEDLFKSETDKYSTFDEAGMPTKDAAGEEITKSMRKKLQKLYDQQKKLHEAYLERTKN</sequence>
<proteinExistence type="inferred from homology"/>
<dbReference type="RefSeq" id="XP_018985653.1">
    <property type="nucleotide sequence ID" value="XM_019130800.1"/>
</dbReference>
<name>A0A1E3QRK1_9ASCO</name>
<dbReference type="InterPro" id="IPR024909">
    <property type="entry name" value="Cys-tRNA/MSH_ligase"/>
</dbReference>
<evidence type="ECO:0000256" key="6">
    <source>
        <dbReference type="ARBA" id="ARBA00022833"/>
    </source>
</evidence>
<dbReference type="STRING" id="984486.A0A1E3QRK1"/>
<dbReference type="InterPro" id="IPR015803">
    <property type="entry name" value="Cys-tRNA-ligase"/>
</dbReference>
<dbReference type="GO" id="GO:0046872">
    <property type="term" value="F:metal ion binding"/>
    <property type="evidence" value="ECO:0007669"/>
    <property type="project" value="UniProtKB-KW"/>
</dbReference>
<feature type="domain" description="tRNA synthetases class I catalytic" evidence="12">
    <location>
        <begin position="31"/>
        <end position="445"/>
    </location>
</feature>
<dbReference type="CDD" id="cd00672">
    <property type="entry name" value="CysRS_core"/>
    <property type="match status" value="1"/>
</dbReference>
<dbReference type="PANTHER" id="PTHR10890">
    <property type="entry name" value="CYSTEINYL-TRNA SYNTHETASE"/>
    <property type="match status" value="1"/>
</dbReference>
<dbReference type="PANTHER" id="PTHR10890:SF3">
    <property type="entry name" value="CYSTEINE--TRNA LIGASE, CYTOPLASMIC"/>
    <property type="match status" value="1"/>
</dbReference>
<protein>
    <recommendedName>
        <fullName evidence="2">cysteine--tRNA ligase</fullName>
        <ecNumber evidence="2">6.1.1.16</ecNumber>
    </recommendedName>
    <alternativeName>
        <fullName evidence="10">Cysteinyl-tRNA synthetase</fullName>
    </alternativeName>
</protein>
<evidence type="ECO:0000256" key="7">
    <source>
        <dbReference type="ARBA" id="ARBA00022840"/>
    </source>
</evidence>
<dbReference type="EMBL" id="KV454430">
    <property type="protein sequence ID" value="ODQ80325.1"/>
    <property type="molecule type" value="Genomic_DNA"/>
</dbReference>
<feature type="coiled-coil region" evidence="11">
    <location>
        <begin position="644"/>
        <end position="675"/>
    </location>
</feature>
<dbReference type="GO" id="GO:0006423">
    <property type="term" value="P:cysteinyl-tRNA aminoacylation"/>
    <property type="evidence" value="ECO:0007669"/>
    <property type="project" value="InterPro"/>
</dbReference>
<evidence type="ECO:0000259" key="12">
    <source>
        <dbReference type="Pfam" id="PF01406"/>
    </source>
</evidence>
<keyword evidence="11" id="KW-0175">Coiled coil</keyword>
<comment type="cofactor">
    <cofactor evidence="1">
        <name>Zn(2+)</name>
        <dbReference type="ChEBI" id="CHEBI:29105"/>
    </cofactor>
</comment>
<evidence type="ECO:0000256" key="1">
    <source>
        <dbReference type="ARBA" id="ARBA00001947"/>
    </source>
</evidence>
<evidence type="ECO:0000256" key="11">
    <source>
        <dbReference type="SAM" id="Coils"/>
    </source>
</evidence>
<dbReference type="Gene3D" id="3.40.50.620">
    <property type="entry name" value="HUPs"/>
    <property type="match status" value="1"/>
</dbReference>
<keyword evidence="3" id="KW-0436">Ligase</keyword>
<evidence type="ECO:0000256" key="4">
    <source>
        <dbReference type="ARBA" id="ARBA00022723"/>
    </source>
</evidence>
<dbReference type="InterPro" id="IPR009080">
    <property type="entry name" value="tRNAsynth_Ia_anticodon-bd"/>
</dbReference>
<dbReference type="SUPFAM" id="SSF52374">
    <property type="entry name" value="Nucleotidylyl transferase"/>
    <property type="match status" value="1"/>
</dbReference>
<dbReference type="HAMAP" id="MF_00041">
    <property type="entry name" value="Cys_tRNA_synth"/>
    <property type="match status" value="1"/>
</dbReference>
<dbReference type="PRINTS" id="PR00983">
    <property type="entry name" value="TRNASYNTHCYS"/>
</dbReference>
<dbReference type="Proteomes" id="UP000094336">
    <property type="component" value="Unassembled WGS sequence"/>
</dbReference>
<dbReference type="Gene3D" id="1.20.120.1910">
    <property type="entry name" value="Cysteine-tRNA ligase, C-terminal anti-codon recognition domain"/>
    <property type="match status" value="1"/>
</dbReference>
<dbReference type="OrthoDB" id="438179at2759"/>
<keyword evidence="4" id="KW-0479">Metal-binding</keyword>
<keyword evidence="6" id="KW-0862">Zinc</keyword>
<reference evidence="14" key="1">
    <citation type="submission" date="2016-05" db="EMBL/GenBank/DDBJ databases">
        <title>Comparative genomics of biotechnologically important yeasts.</title>
        <authorList>
            <consortium name="DOE Joint Genome Institute"/>
            <person name="Riley R."/>
            <person name="Haridas S."/>
            <person name="Wolfe K.H."/>
            <person name="Lopes M.R."/>
            <person name="Hittinger C.T."/>
            <person name="Goker M."/>
            <person name="Salamov A."/>
            <person name="Wisecaver J."/>
            <person name="Long T.M."/>
            <person name="Aerts A.L."/>
            <person name="Barry K."/>
            <person name="Choi C."/>
            <person name="Clum A."/>
            <person name="Coughlan A.Y."/>
            <person name="Deshpande S."/>
            <person name="Douglass A.P."/>
            <person name="Hanson S.J."/>
            <person name="Klenk H.-P."/>
            <person name="Labutti K."/>
            <person name="Lapidus A."/>
            <person name="Lindquist E."/>
            <person name="Lipzen A."/>
            <person name="Meier-Kolthoff J.P."/>
            <person name="Ohm R.A."/>
            <person name="Otillar R.P."/>
            <person name="Pangilinan J."/>
            <person name="Peng Y."/>
            <person name="Rokas A."/>
            <person name="Rosa C.A."/>
            <person name="Scheuner C."/>
            <person name="Sibirny A.A."/>
            <person name="Slot J.C."/>
            <person name="Stielow J.B."/>
            <person name="Sun H."/>
            <person name="Kurtzman C.P."/>
            <person name="Blackwell M."/>
            <person name="Grigoriev I.V."/>
            <person name="Jeffries T.W."/>
        </authorList>
    </citation>
    <scope>NUCLEOTIDE SEQUENCE [LARGE SCALE GENOMIC DNA]</scope>
    <source>
        <strain evidence="14">NRRL Y-12698</strain>
    </source>
</reference>
<dbReference type="InterPro" id="IPR014729">
    <property type="entry name" value="Rossmann-like_a/b/a_fold"/>
</dbReference>
<evidence type="ECO:0000256" key="10">
    <source>
        <dbReference type="ARBA" id="ARBA00031499"/>
    </source>
</evidence>
<gene>
    <name evidence="13" type="ORF">BABINDRAFT_171265</name>
</gene>
<keyword evidence="5" id="KW-0547">Nucleotide-binding</keyword>
<keyword evidence="9" id="KW-0030">Aminoacyl-tRNA synthetase</keyword>
<keyword evidence="8" id="KW-0648">Protein biosynthesis</keyword>
<dbReference type="NCBIfam" id="TIGR00435">
    <property type="entry name" value="cysS"/>
    <property type="match status" value="1"/>
</dbReference>
<organism evidence="13 14">
    <name type="scientific">Babjeviella inositovora NRRL Y-12698</name>
    <dbReference type="NCBI Taxonomy" id="984486"/>
    <lineage>
        <taxon>Eukaryota</taxon>
        <taxon>Fungi</taxon>
        <taxon>Dikarya</taxon>
        <taxon>Ascomycota</taxon>
        <taxon>Saccharomycotina</taxon>
        <taxon>Pichiomycetes</taxon>
        <taxon>Serinales incertae sedis</taxon>
        <taxon>Babjeviella</taxon>
    </lineage>
</organism>